<feature type="region of interest" description="Disordered" evidence="2">
    <location>
        <begin position="84"/>
        <end position="127"/>
    </location>
</feature>
<evidence type="ECO:0000313" key="3">
    <source>
        <dbReference type="EMBL" id="PNH10186.1"/>
    </source>
</evidence>
<dbReference type="InterPro" id="IPR032675">
    <property type="entry name" value="LRR_dom_sf"/>
</dbReference>
<reference evidence="3 4" key="1">
    <citation type="journal article" date="2017" name="Mol. Biol. Evol.">
        <title>The 4-celled Tetrabaena socialis nuclear genome reveals the essential components for genetic control of cell number at the origin of multicellularity in the volvocine lineage.</title>
        <authorList>
            <person name="Featherston J."/>
            <person name="Arakaki Y."/>
            <person name="Hanschen E.R."/>
            <person name="Ferris P.J."/>
            <person name="Michod R.E."/>
            <person name="Olson B.J.S.C."/>
            <person name="Nozaki H."/>
            <person name="Durand P.M."/>
        </authorList>
    </citation>
    <scope>NUCLEOTIDE SEQUENCE [LARGE SCALE GENOMIC DNA]</scope>
    <source>
        <strain evidence="3 4">NIES-571</strain>
    </source>
</reference>
<name>A0A2J8ACE9_9CHLO</name>
<comment type="caution">
    <text evidence="3">The sequence shown here is derived from an EMBL/GenBank/DDBJ whole genome shotgun (WGS) entry which is preliminary data.</text>
</comment>
<evidence type="ECO:0008006" key="5">
    <source>
        <dbReference type="Google" id="ProtNLM"/>
    </source>
</evidence>
<organism evidence="3 4">
    <name type="scientific">Tetrabaena socialis</name>
    <dbReference type="NCBI Taxonomy" id="47790"/>
    <lineage>
        <taxon>Eukaryota</taxon>
        <taxon>Viridiplantae</taxon>
        <taxon>Chlorophyta</taxon>
        <taxon>core chlorophytes</taxon>
        <taxon>Chlorophyceae</taxon>
        <taxon>CS clade</taxon>
        <taxon>Chlamydomonadales</taxon>
        <taxon>Tetrabaenaceae</taxon>
        <taxon>Tetrabaena</taxon>
    </lineage>
</organism>
<dbReference type="AlphaFoldDB" id="A0A2J8ACE9"/>
<gene>
    <name evidence="3" type="ORF">TSOC_003121</name>
</gene>
<feature type="compositionally biased region" description="Low complexity" evidence="2">
    <location>
        <begin position="102"/>
        <end position="120"/>
    </location>
</feature>
<proteinExistence type="predicted"/>
<dbReference type="SUPFAM" id="SSF52047">
    <property type="entry name" value="RNI-like"/>
    <property type="match status" value="1"/>
</dbReference>
<accession>A0A2J8ACE9</accession>
<dbReference type="EMBL" id="PGGS01000064">
    <property type="protein sequence ID" value="PNH10186.1"/>
    <property type="molecule type" value="Genomic_DNA"/>
</dbReference>
<evidence type="ECO:0000313" key="4">
    <source>
        <dbReference type="Proteomes" id="UP000236333"/>
    </source>
</evidence>
<dbReference type="GO" id="GO:0005930">
    <property type="term" value="C:axoneme"/>
    <property type="evidence" value="ECO:0007669"/>
    <property type="project" value="UniProtKB-SubCell"/>
</dbReference>
<dbReference type="Proteomes" id="UP000236333">
    <property type="component" value="Unassembled WGS sequence"/>
</dbReference>
<sequence length="373" mass="39415">MCDERVTSCDDLDDSVLLHVFRFLAAEHDDPAVVSAGRHFAWFRRSLPLVCRRWGRLLGPGGKFSWSTVVVSVEHEVARAVRKRLEPNGSATSPGPGGSAAAGGLAQPAAGLPGSSPPSSNLFKRPSLGSRATVRSASVVSWAEGRGEVRSLVLDLSNPAHDFSGGHTVEALLRASNRGPRGLRTLRLNGAAGGGRVGGPDSYEMLGRLRGLAELYVNGLPQGFLAATLPYLSSLTGLTSIAFTPEALQFPVTIPTLPACLRSLSLTQLWLNKLPPVASVAPQLEELALLRCCLVEGVLDALSGAPRLRELRLDGTSLTTHAGGLLDWERCRSWPACRGVRVLSLVGCGLSRLPAAVVLALPGLQQLDLSNNP</sequence>
<evidence type="ECO:0000256" key="1">
    <source>
        <dbReference type="ARBA" id="ARBA00004430"/>
    </source>
</evidence>
<dbReference type="OrthoDB" id="538485at2759"/>
<dbReference type="Gene3D" id="3.80.10.10">
    <property type="entry name" value="Ribonuclease Inhibitor"/>
    <property type="match status" value="1"/>
</dbReference>
<protein>
    <recommendedName>
        <fullName evidence="5">F-box domain-containing protein</fullName>
    </recommendedName>
</protein>
<evidence type="ECO:0000256" key="2">
    <source>
        <dbReference type="SAM" id="MobiDB-lite"/>
    </source>
</evidence>
<comment type="subcellular location">
    <subcellularLocation>
        <location evidence="1">Cytoplasm</location>
        <location evidence="1">Cytoskeleton</location>
        <location evidence="1">Cilium axoneme</location>
    </subcellularLocation>
</comment>
<feature type="non-terminal residue" evidence="3">
    <location>
        <position position="373"/>
    </location>
</feature>
<keyword evidence="4" id="KW-1185">Reference proteome</keyword>